<dbReference type="GO" id="GO:0046872">
    <property type="term" value="F:metal ion binding"/>
    <property type="evidence" value="ECO:0007669"/>
    <property type="project" value="UniProtKB-KW"/>
</dbReference>
<dbReference type="SUPFAM" id="SSF50022">
    <property type="entry name" value="ISP domain"/>
    <property type="match status" value="1"/>
</dbReference>
<dbReference type="AlphaFoldDB" id="C1DZW5"/>
<protein>
    <submittedName>
        <fullName evidence="12">Chloroplast envelope protein translocase family</fullName>
    </submittedName>
</protein>
<dbReference type="OrthoDB" id="544240at2759"/>
<dbReference type="OMA" id="HRHTKHC"/>
<keyword evidence="12" id="KW-0946">Virion</keyword>
<dbReference type="eggNOG" id="ENOG502QQ8U">
    <property type="taxonomic scope" value="Eukaryota"/>
</dbReference>
<evidence type="ECO:0000256" key="3">
    <source>
        <dbReference type="ARBA" id="ARBA00022714"/>
    </source>
</evidence>
<keyword evidence="4" id="KW-0479">Metal-binding</keyword>
<evidence type="ECO:0000313" key="13">
    <source>
        <dbReference type="Proteomes" id="UP000002009"/>
    </source>
</evidence>
<organism evidence="12 13">
    <name type="scientific">Micromonas commoda (strain RCC299 / NOUM17 / CCMP2709)</name>
    <name type="common">Picoplanktonic green alga</name>
    <dbReference type="NCBI Taxonomy" id="296587"/>
    <lineage>
        <taxon>Eukaryota</taxon>
        <taxon>Viridiplantae</taxon>
        <taxon>Chlorophyta</taxon>
        <taxon>Mamiellophyceae</taxon>
        <taxon>Mamiellales</taxon>
        <taxon>Mamiellaceae</taxon>
        <taxon>Micromonas</taxon>
    </lineage>
</organism>
<reference evidence="12 13" key="1">
    <citation type="journal article" date="2009" name="Science">
        <title>Green evolution and dynamic adaptations revealed by genomes of the marine picoeukaryotes Micromonas.</title>
        <authorList>
            <person name="Worden A.Z."/>
            <person name="Lee J.H."/>
            <person name="Mock T."/>
            <person name="Rouze P."/>
            <person name="Simmons M.P."/>
            <person name="Aerts A.L."/>
            <person name="Allen A.E."/>
            <person name="Cuvelier M.L."/>
            <person name="Derelle E."/>
            <person name="Everett M.V."/>
            <person name="Foulon E."/>
            <person name="Grimwood J."/>
            <person name="Gundlach H."/>
            <person name="Henrissat B."/>
            <person name="Napoli C."/>
            <person name="McDonald S.M."/>
            <person name="Parker M.S."/>
            <person name="Rombauts S."/>
            <person name="Salamov A."/>
            <person name="Von Dassow P."/>
            <person name="Badger J.H."/>
            <person name="Coutinho P.M."/>
            <person name="Demir E."/>
            <person name="Dubchak I."/>
            <person name="Gentemann C."/>
            <person name="Eikrem W."/>
            <person name="Gready J.E."/>
            <person name="John U."/>
            <person name="Lanier W."/>
            <person name="Lindquist E.A."/>
            <person name="Lucas S."/>
            <person name="Mayer K.F."/>
            <person name="Moreau H."/>
            <person name="Not F."/>
            <person name="Otillar R."/>
            <person name="Panaud O."/>
            <person name="Pangilinan J."/>
            <person name="Paulsen I."/>
            <person name="Piegu B."/>
            <person name="Poliakov A."/>
            <person name="Robbens S."/>
            <person name="Schmutz J."/>
            <person name="Toulza E."/>
            <person name="Wyss T."/>
            <person name="Zelensky A."/>
            <person name="Zhou K."/>
            <person name="Armbrust E.V."/>
            <person name="Bhattacharya D."/>
            <person name="Goodenough U.W."/>
            <person name="Van de Peer Y."/>
            <person name="Grigoriev I.V."/>
        </authorList>
    </citation>
    <scope>NUCLEOTIDE SEQUENCE [LARGE SCALE GENOMIC DNA]</scope>
    <source>
        <strain evidence="13">RCC299 / NOUM17</strain>
    </source>
</reference>
<gene>
    <name evidence="12" type="primary">TIC55-1</name>
    <name evidence="12" type="ORF">MICPUN_56398</name>
</gene>
<dbReference type="GO" id="GO:0051537">
    <property type="term" value="F:2 iron, 2 sulfur cluster binding"/>
    <property type="evidence" value="ECO:0007669"/>
    <property type="project" value="UniProtKB-KW"/>
</dbReference>
<keyword evidence="9" id="KW-0472">Membrane</keyword>
<evidence type="ECO:0000256" key="8">
    <source>
        <dbReference type="ARBA" id="ARBA00023014"/>
    </source>
</evidence>
<evidence type="ECO:0000256" key="1">
    <source>
        <dbReference type="ARBA" id="ARBA00004370"/>
    </source>
</evidence>
<feature type="domain" description="Rieske" evidence="11">
    <location>
        <begin position="118"/>
        <end position="229"/>
    </location>
</feature>
<keyword evidence="6" id="KW-0560">Oxidoreductase</keyword>
<evidence type="ECO:0000256" key="4">
    <source>
        <dbReference type="ARBA" id="ARBA00022723"/>
    </source>
</evidence>
<evidence type="ECO:0000256" key="5">
    <source>
        <dbReference type="ARBA" id="ARBA00022989"/>
    </source>
</evidence>
<dbReference type="GO" id="GO:0005737">
    <property type="term" value="C:cytoplasm"/>
    <property type="evidence" value="ECO:0007669"/>
    <property type="project" value="TreeGrafter"/>
</dbReference>
<dbReference type="PANTHER" id="PTHR21266">
    <property type="entry name" value="IRON-SULFUR DOMAIN CONTAINING PROTEIN"/>
    <property type="match status" value="1"/>
</dbReference>
<dbReference type="InterPro" id="IPR036922">
    <property type="entry name" value="Rieske_2Fe-2S_sf"/>
</dbReference>
<dbReference type="InterPro" id="IPR050584">
    <property type="entry name" value="Cholesterol_7-desaturase"/>
</dbReference>
<dbReference type="GeneID" id="8241128"/>
<keyword evidence="12" id="KW-0261">Viral envelope protein</keyword>
<keyword evidence="8" id="KW-0411">Iron-sulfur</keyword>
<evidence type="ECO:0000256" key="9">
    <source>
        <dbReference type="ARBA" id="ARBA00023136"/>
    </source>
</evidence>
<evidence type="ECO:0000256" key="7">
    <source>
        <dbReference type="ARBA" id="ARBA00023004"/>
    </source>
</evidence>
<comment type="subcellular location">
    <subcellularLocation>
        <location evidence="1">Membrane</location>
    </subcellularLocation>
</comment>
<evidence type="ECO:0000256" key="10">
    <source>
        <dbReference type="SAM" id="MobiDB-lite"/>
    </source>
</evidence>
<dbReference type="EMBL" id="CP001323">
    <property type="protein sequence ID" value="ACO60719.1"/>
    <property type="molecule type" value="Genomic_DNA"/>
</dbReference>
<sequence length="609" mass="65692">MPASDWLSALAAELDASWALAEMIASIATAPVTAVVARRSAGPSRITRGPTFRAGRAAFATGHRGTLAPPSPRRAMRRSARGGAVRAQSISEPPSKTTERTPADAPAAGDRFDWARAWYPMSPIDFLDDTAPNPMKVLGKSIVAWKGEGGAWAVVEDSCPHRMAPLSLGFISEDKQIVCRYHGWEFGNDGKATAIPMSTDAKAEKTACESPRSCAVSYPVKEEAGVLWVWPTAGADAWLEASATPVATAAAEFGELPGEWGMVELPVGYAPALENQFDPSHAEWLHAKYNAESGLLDGAMNVAYEPMTRFNVKEGTMGAGGFTVEHGGYNAGNKDVSAERLFTAPCSSRSEYKDANGNRYLSAAILYTPTEPGRCLMFTKFQAHTRKAVQGAGKAKVTAGDRWRGILESPAKTAFQWYMEFVAKDPELCRIGLQHGVYGAGAYTLGDQDIQAMHGVEVAMESAERDWKKSYYLPTPSDAGVAGFRTWMDKHAGGGVKWADGTRDDESKMKPIAQRLERYERHTRHCRYCKAALRELGVLEERLVDFSNAMLAAGLVFGLGGAVVGQEGPAVVSLCLAGLAVNATESVRDMQHGMKTSVPRRGDPIPKLW</sequence>
<dbReference type="PROSITE" id="PS51296">
    <property type="entry name" value="RIESKE"/>
    <property type="match status" value="1"/>
</dbReference>
<keyword evidence="7" id="KW-0408">Iron</keyword>
<dbReference type="KEGG" id="mis:MICPUN_56398"/>
<evidence type="ECO:0000313" key="12">
    <source>
        <dbReference type="EMBL" id="ACO60719.1"/>
    </source>
</evidence>
<keyword evidence="5" id="KW-1133">Transmembrane helix</keyword>
<dbReference type="Pfam" id="PF00355">
    <property type="entry name" value="Rieske"/>
    <property type="match status" value="1"/>
</dbReference>
<evidence type="ECO:0000256" key="2">
    <source>
        <dbReference type="ARBA" id="ARBA00022692"/>
    </source>
</evidence>
<dbReference type="SUPFAM" id="SSF55961">
    <property type="entry name" value="Bet v1-like"/>
    <property type="match status" value="1"/>
</dbReference>
<name>C1DZW5_MICCC</name>
<keyword evidence="13" id="KW-1185">Reference proteome</keyword>
<dbReference type="GO" id="GO:0016020">
    <property type="term" value="C:membrane"/>
    <property type="evidence" value="ECO:0007669"/>
    <property type="project" value="UniProtKB-SubCell"/>
</dbReference>
<dbReference type="GO" id="GO:0016491">
    <property type="term" value="F:oxidoreductase activity"/>
    <property type="evidence" value="ECO:0007669"/>
    <property type="project" value="UniProtKB-KW"/>
</dbReference>
<dbReference type="Proteomes" id="UP000002009">
    <property type="component" value="Chromosome 2"/>
</dbReference>
<dbReference type="InParanoid" id="C1DZW5"/>
<dbReference type="STRING" id="296587.C1DZW5"/>
<evidence type="ECO:0000259" key="11">
    <source>
        <dbReference type="PROSITE" id="PS51296"/>
    </source>
</evidence>
<dbReference type="RefSeq" id="XP_002499461.1">
    <property type="nucleotide sequence ID" value="XM_002499415.1"/>
</dbReference>
<accession>C1DZW5</accession>
<feature type="region of interest" description="Disordered" evidence="10">
    <location>
        <begin position="62"/>
        <end position="107"/>
    </location>
</feature>
<keyword evidence="3" id="KW-0001">2Fe-2S</keyword>
<evidence type="ECO:0000256" key="6">
    <source>
        <dbReference type="ARBA" id="ARBA00023002"/>
    </source>
</evidence>
<dbReference type="Gene3D" id="2.102.10.10">
    <property type="entry name" value="Rieske [2Fe-2S] iron-sulphur domain"/>
    <property type="match status" value="1"/>
</dbReference>
<proteinExistence type="predicted"/>
<dbReference type="InterPro" id="IPR017941">
    <property type="entry name" value="Rieske_2Fe-2S"/>
</dbReference>
<keyword evidence="2" id="KW-0812">Transmembrane</keyword>
<dbReference type="PANTHER" id="PTHR21266:SF32">
    <property type="entry name" value="CHOLESTEROL 7-DESATURASE NVD"/>
    <property type="match status" value="1"/>
</dbReference>